<sequence length="121" mass="13485">MAAPPNPGNGAAILLTANVDDNREFKVAMELLSYLGQRLLLCRHPSSDKLSFITSHNKLFGGQILAVLFHKLIDIIAIHLQSPDLGQRYNLFDCRLHRVLSQTAQCHICQYSLTKASSKLK</sequence>
<proteinExistence type="predicted"/>
<name>A0A4Y2FC94_ARAVE</name>
<dbReference type="Proteomes" id="UP000499080">
    <property type="component" value="Unassembled WGS sequence"/>
</dbReference>
<protein>
    <submittedName>
        <fullName evidence="1">Uncharacterized protein</fullName>
    </submittedName>
</protein>
<keyword evidence="2" id="KW-1185">Reference proteome</keyword>
<evidence type="ECO:0000313" key="1">
    <source>
        <dbReference type="EMBL" id="GBM38056.1"/>
    </source>
</evidence>
<reference evidence="1 2" key="1">
    <citation type="journal article" date="2019" name="Sci. Rep.">
        <title>Orb-weaving spider Araneus ventricosus genome elucidates the spidroin gene catalogue.</title>
        <authorList>
            <person name="Kono N."/>
            <person name="Nakamura H."/>
            <person name="Ohtoshi R."/>
            <person name="Moran D.A.P."/>
            <person name="Shinohara A."/>
            <person name="Yoshida Y."/>
            <person name="Fujiwara M."/>
            <person name="Mori M."/>
            <person name="Tomita M."/>
            <person name="Arakawa K."/>
        </authorList>
    </citation>
    <scope>NUCLEOTIDE SEQUENCE [LARGE SCALE GENOMIC DNA]</scope>
</reference>
<comment type="caution">
    <text evidence="1">The sequence shown here is derived from an EMBL/GenBank/DDBJ whole genome shotgun (WGS) entry which is preliminary data.</text>
</comment>
<dbReference type="EMBL" id="BGPR01000857">
    <property type="protein sequence ID" value="GBM38056.1"/>
    <property type="molecule type" value="Genomic_DNA"/>
</dbReference>
<organism evidence="1 2">
    <name type="scientific">Araneus ventricosus</name>
    <name type="common">Orbweaver spider</name>
    <name type="synonym">Epeira ventricosa</name>
    <dbReference type="NCBI Taxonomy" id="182803"/>
    <lineage>
        <taxon>Eukaryota</taxon>
        <taxon>Metazoa</taxon>
        <taxon>Ecdysozoa</taxon>
        <taxon>Arthropoda</taxon>
        <taxon>Chelicerata</taxon>
        <taxon>Arachnida</taxon>
        <taxon>Araneae</taxon>
        <taxon>Araneomorphae</taxon>
        <taxon>Entelegynae</taxon>
        <taxon>Araneoidea</taxon>
        <taxon>Araneidae</taxon>
        <taxon>Araneus</taxon>
    </lineage>
</organism>
<accession>A0A4Y2FC94</accession>
<dbReference type="AlphaFoldDB" id="A0A4Y2FC94"/>
<gene>
    <name evidence="1" type="ORF">AVEN_160316_1</name>
</gene>
<evidence type="ECO:0000313" key="2">
    <source>
        <dbReference type="Proteomes" id="UP000499080"/>
    </source>
</evidence>